<dbReference type="PANTHER" id="PTHR22916">
    <property type="entry name" value="GLYCOSYLTRANSFERASE"/>
    <property type="match status" value="1"/>
</dbReference>
<dbReference type="KEGG" id="siz:SI82_05825"/>
<dbReference type="OrthoDB" id="396512at2"/>
<dbReference type="GO" id="GO:0016758">
    <property type="term" value="F:hexosyltransferase activity"/>
    <property type="evidence" value="ECO:0007669"/>
    <property type="project" value="UniProtKB-ARBA"/>
</dbReference>
<reference evidence="3 5" key="2">
    <citation type="submission" date="2018-06" db="EMBL/GenBank/DDBJ databases">
        <title>Mutators as drivers of adaptation in pathogenic bacteria and a risk factor for host jumps and vaccine escape.</title>
        <authorList>
            <person name="Barnes A.C."/>
            <person name="Silayeva O."/>
        </authorList>
    </citation>
    <scope>NUCLEOTIDE SEQUENCE [LARGE SCALE GENOMIC DNA]</scope>
    <source>
        <strain evidence="3 5">QMA0445</strain>
    </source>
</reference>
<feature type="domain" description="Glycosyltransferase 2-like" evidence="1">
    <location>
        <begin position="7"/>
        <end position="125"/>
    </location>
</feature>
<reference evidence="2 4" key="1">
    <citation type="journal article" date="2014" name="Genome Announc.">
        <title>Complete Genome Sequence of a Virulent Strain, Streptococcus iniae ISET0901, Isolated from Diseased Tilapia.</title>
        <authorList>
            <person name="Pridgeon J.W."/>
            <person name="Zhang D."/>
            <person name="Zhang L."/>
        </authorList>
    </citation>
    <scope>NUCLEOTIDE SEQUENCE [LARGE SCALE GENOMIC DNA]</scope>
    <source>
        <strain evidence="2 4">ISET0901</strain>
    </source>
</reference>
<dbReference type="SMR" id="A0A3L8GFM9"/>
<dbReference type="KEGG" id="sio:DW64_05665"/>
<organism evidence="3 5">
    <name type="scientific">Streptococcus iniae</name>
    <name type="common">Streptococcus shiloi</name>
    <dbReference type="NCBI Taxonomy" id="1346"/>
    <lineage>
        <taxon>Bacteria</taxon>
        <taxon>Bacillati</taxon>
        <taxon>Bacillota</taxon>
        <taxon>Bacilli</taxon>
        <taxon>Lactobacillales</taxon>
        <taxon>Streptococcaceae</taxon>
        <taxon>Streptococcus</taxon>
    </lineage>
</organism>
<dbReference type="Gene3D" id="3.90.550.10">
    <property type="entry name" value="Spore Coat Polysaccharide Biosynthesis Protein SpsA, Chain A"/>
    <property type="match status" value="1"/>
</dbReference>
<name>A0A3L8GFM9_STRIN</name>
<dbReference type="CDD" id="cd00761">
    <property type="entry name" value="Glyco_tranf_GTA_type"/>
    <property type="match status" value="1"/>
</dbReference>
<dbReference type="InterPro" id="IPR001173">
    <property type="entry name" value="Glyco_trans_2-like"/>
</dbReference>
<dbReference type="EMBL" id="CP007586">
    <property type="protein sequence ID" value="AHY15948.1"/>
    <property type="molecule type" value="Genomic_DNA"/>
</dbReference>
<dbReference type="PANTHER" id="PTHR22916:SF3">
    <property type="entry name" value="UDP-GLCNAC:BETAGAL BETA-1,3-N-ACETYLGLUCOSAMINYLTRANSFERASE-LIKE PROTEIN 1"/>
    <property type="match status" value="1"/>
</dbReference>
<dbReference type="Proteomes" id="UP000025245">
    <property type="component" value="Chromosome"/>
</dbReference>
<sequence length="321" mass="36915">MINPKISVIVPVYNAEKTISKCIQSLLEQTFQEFELILVNDGSKDNSLQLLKEFEEHHSNFKVIDQVNGGASIARNTGLDAASGDYIVFVDIDDYLDSDYLDVLYQEIVKTGNDIVISSLRMVDNQGKVVSQIVLDDTSGDNWSQYIITTPYTRIFKKAFLDSHSLKFIDYTMEDIHFNAVAFSKTKNVSTMSYIGYNNYVNPASTTRTDHQGIRKDIDFLYLLSCIHRDVKPNDLVTFLYKKSYMYYLLFSGKASSSKVFLEEHTRILSWLKENHLESHMSPFNSKVKAERFNVKVIMFIFSCLEKSHLLPLFAKIYCKK</sequence>
<dbReference type="Proteomes" id="UP000269148">
    <property type="component" value="Unassembled WGS sequence"/>
</dbReference>
<dbReference type="InterPro" id="IPR029044">
    <property type="entry name" value="Nucleotide-diphossugar_trans"/>
</dbReference>
<dbReference type="EMBL" id="QLQD01000054">
    <property type="protein sequence ID" value="RLU56692.1"/>
    <property type="molecule type" value="Genomic_DNA"/>
</dbReference>
<protein>
    <submittedName>
        <fullName evidence="2 3">Glycosyltransferase</fullName>
    </submittedName>
</protein>
<accession>A0A3L8GFM9</accession>
<dbReference type="SUPFAM" id="SSF53448">
    <property type="entry name" value="Nucleotide-diphospho-sugar transferases"/>
    <property type="match status" value="1"/>
</dbReference>
<evidence type="ECO:0000313" key="5">
    <source>
        <dbReference type="Proteomes" id="UP000269148"/>
    </source>
</evidence>
<keyword evidence="3" id="KW-0808">Transferase</keyword>
<evidence type="ECO:0000259" key="1">
    <source>
        <dbReference type="Pfam" id="PF00535"/>
    </source>
</evidence>
<dbReference type="KEGG" id="siq:DQ08_05670"/>
<evidence type="ECO:0000313" key="4">
    <source>
        <dbReference type="Proteomes" id="UP000025245"/>
    </source>
</evidence>
<dbReference type="GeneID" id="35765959"/>
<keyword evidence="4" id="KW-1185">Reference proteome</keyword>
<dbReference type="Pfam" id="PF00535">
    <property type="entry name" value="Glycos_transf_2"/>
    <property type="match status" value="1"/>
</dbReference>
<proteinExistence type="predicted"/>
<evidence type="ECO:0000313" key="3">
    <source>
        <dbReference type="EMBL" id="RLU56692.1"/>
    </source>
</evidence>
<dbReference type="RefSeq" id="WP_016356045.1">
    <property type="nucleotide sequence ID" value="NZ_CP010783.1"/>
</dbReference>
<dbReference type="AlphaFoldDB" id="A0A3L8GFM9"/>
<dbReference type="STRING" id="1346.BMF34_05735"/>
<gene>
    <name evidence="3" type="ORF">DIY07_05940</name>
    <name evidence="2" type="ORF">DQ08_05670</name>
</gene>
<evidence type="ECO:0000313" key="2">
    <source>
        <dbReference type="EMBL" id="AHY15948.1"/>
    </source>
</evidence>